<comment type="similarity">
    <text evidence="13">Belongs to the ubiquitin-conjugating enzyme family.</text>
</comment>
<dbReference type="GeneID" id="34520301"/>
<dbReference type="GO" id="GO:0005524">
    <property type="term" value="F:ATP binding"/>
    <property type="evidence" value="ECO:0007669"/>
    <property type="project" value="UniProtKB-UniRule"/>
</dbReference>
<feature type="domain" description="UBC core" evidence="14">
    <location>
        <begin position="41"/>
        <end position="185"/>
    </location>
</feature>
<evidence type="ECO:0000256" key="9">
    <source>
        <dbReference type="ARBA" id="ARBA00044092"/>
    </source>
</evidence>
<evidence type="ECO:0000256" key="12">
    <source>
        <dbReference type="PROSITE-ProRule" id="PRU10133"/>
    </source>
</evidence>
<dbReference type="OrthoDB" id="10249039at2759"/>
<protein>
    <recommendedName>
        <fullName evidence="9">NEDD8-conjugating enzyme UBC12</fullName>
        <ecNumber evidence="7">2.3.2.34</ecNumber>
    </recommendedName>
    <alternativeName>
        <fullName evidence="8">NEDD8-conjugating enzyme Ubc12</fullName>
    </alternativeName>
    <alternativeName>
        <fullName evidence="10">RUB1-conjugating enzyme</fullName>
    </alternativeName>
    <alternativeName>
        <fullName evidence="11">Ubiquitin carrier protein 12</fullName>
    </alternativeName>
</protein>
<dbReference type="EC" id="2.3.2.34" evidence="7"/>
<evidence type="ECO:0000256" key="5">
    <source>
        <dbReference type="ARBA" id="ARBA00022840"/>
    </source>
</evidence>
<evidence type="ECO:0000259" key="14">
    <source>
        <dbReference type="PROSITE" id="PS50127"/>
    </source>
</evidence>
<reference evidence="15" key="1">
    <citation type="submission" date="2013-12" db="EMBL/GenBank/DDBJ databases">
        <authorList>
            <person name="Genoscope - CEA"/>
        </authorList>
    </citation>
    <scope>NUCLEOTIDE SEQUENCE</scope>
    <source>
        <strain evidence="15">CBS 1993</strain>
    </source>
</reference>
<dbReference type="PROSITE" id="PS50127">
    <property type="entry name" value="UBC_2"/>
    <property type="match status" value="1"/>
</dbReference>
<dbReference type="SMART" id="SM00212">
    <property type="entry name" value="UBCc"/>
    <property type="match status" value="1"/>
</dbReference>
<keyword evidence="16" id="KW-1185">Reference proteome</keyword>
<dbReference type="STRING" id="1382522.W6MP92"/>
<evidence type="ECO:0000256" key="6">
    <source>
        <dbReference type="ARBA" id="ARBA00043698"/>
    </source>
</evidence>
<dbReference type="InterPro" id="IPR023313">
    <property type="entry name" value="UBQ-conjugating_AS"/>
</dbReference>
<keyword evidence="4 13" id="KW-0833">Ubl conjugation pathway</keyword>
<evidence type="ECO:0000256" key="3">
    <source>
        <dbReference type="ARBA" id="ARBA00022741"/>
    </source>
</evidence>
<organism evidence="15 16">
    <name type="scientific">Kuraishia capsulata CBS 1993</name>
    <dbReference type="NCBI Taxonomy" id="1382522"/>
    <lineage>
        <taxon>Eukaryota</taxon>
        <taxon>Fungi</taxon>
        <taxon>Dikarya</taxon>
        <taxon>Ascomycota</taxon>
        <taxon>Saccharomycotina</taxon>
        <taxon>Pichiomycetes</taxon>
        <taxon>Pichiales</taxon>
        <taxon>Pichiaceae</taxon>
        <taxon>Kuraishia</taxon>
    </lineage>
</organism>
<proteinExistence type="inferred from homology"/>
<evidence type="ECO:0000313" key="15">
    <source>
        <dbReference type="EMBL" id="CDK26917.1"/>
    </source>
</evidence>
<evidence type="ECO:0000256" key="10">
    <source>
        <dbReference type="ARBA" id="ARBA00044279"/>
    </source>
</evidence>
<dbReference type="InterPro" id="IPR000608">
    <property type="entry name" value="UBC"/>
</dbReference>
<gene>
    <name evidence="15" type="ORF">KUCA_T00002894001</name>
</gene>
<dbReference type="RefSeq" id="XP_022458913.1">
    <property type="nucleotide sequence ID" value="XM_022603182.1"/>
</dbReference>
<dbReference type="Gene3D" id="3.10.110.10">
    <property type="entry name" value="Ubiquitin Conjugating Enzyme"/>
    <property type="match status" value="1"/>
</dbReference>
<keyword evidence="3 13" id="KW-0547">Nucleotide-binding</keyword>
<keyword evidence="2" id="KW-0808">Transferase</keyword>
<evidence type="ECO:0000256" key="2">
    <source>
        <dbReference type="ARBA" id="ARBA00022679"/>
    </source>
</evidence>
<feature type="active site" description="Glycyl thioester intermediate" evidence="12">
    <location>
        <position position="123"/>
    </location>
</feature>
<name>W6MP92_9ASCO</name>
<dbReference type="CDD" id="cd23794">
    <property type="entry name" value="UBCc_UBE2F_UBE2M"/>
    <property type="match status" value="1"/>
</dbReference>
<dbReference type="FunFam" id="3.10.110.10:FF:000005">
    <property type="entry name" value="NEDD8-conjugating enzyme Ubc12"/>
    <property type="match status" value="1"/>
</dbReference>
<evidence type="ECO:0000256" key="11">
    <source>
        <dbReference type="ARBA" id="ARBA00044315"/>
    </source>
</evidence>
<accession>W6MP92</accession>
<evidence type="ECO:0000256" key="1">
    <source>
        <dbReference type="ARBA" id="ARBA00005032"/>
    </source>
</evidence>
<sequence>MALTSITFHELHHKMLALKKKREQQQLNGGNSNTSARVISGAQIRVQKDVTELELPPTIELQFDNPNDLLHFTVTIKPADGLYKGGVFPFSCEISEDYPIKPPKFLCIPKIYHPNIDLEGNVCLNILREDWKPILSLTSILLGLQILFLEPNPNDPLNKEAATELARDRHKFSTLVKRSMLGGYVGEVRYDQVLRR</sequence>
<evidence type="ECO:0000256" key="13">
    <source>
        <dbReference type="RuleBase" id="RU362109"/>
    </source>
</evidence>
<reference evidence="15" key="2">
    <citation type="submission" date="2014-02" db="EMBL/GenBank/DDBJ databases">
        <title>Complete DNA sequence of /Kuraishia capsulata/ illustrates novel genomic features among budding yeasts (/Saccharomycotina/).</title>
        <authorList>
            <person name="Morales L."/>
            <person name="Noel B."/>
            <person name="Porcel B."/>
            <person name="Marcet-Houben M."/>
            <person name="Hullo M-F."/>
            <person name="Sacerdot C."/>
            <person name="Tekaia F."/>
            <person name="Leh-Louis V."/>
            <person name="Despons L."/>
            <person name="Khanna V."/>
            <person name="Aury J-M."/>
            <person name="Barbe V."/>
            <person name="Couloux A."/>
            <person name="Labadie K."/>
            <person name="Pelletier E."/>
            <person name="Souciet J-L."/>
            <person name="Boekhout T."/>
            <person name="Gabaldon T."/>
            <person name="Wincker P."/>
            <person name="Dujon B."/>
        </authorList>
    </citation>
    <scope>NUCLEOTIDE SEQUENCE</scope>
    <source>
        <strain evidence="15">CBS 1993</strain>
    </source>
</reference>
<dbReference type="PANTHER" id="PTHR24067">
    <property type="entry name" value="UBIQUITIN-CONJUGATING ENZYME E2"/>
    <property type="match status" value="1"/>
</dbReference>
<evidence type="ECO:0000256" key="8">
    <source>
        <dbReference type="ARBA" id="ARBA00044084"/>
    </source>
</evidence>
<evidence type="ECO:0000313" key="16">
    <source>
        <dbReference type="Proteomes" id="UP000019384"/>
    </source>
</evidence>
<dbReference type="Proteomes" id="UP000019384">
    <property type="component" value="Unassembled WGS sequence"/>
</dbReference>
<dbReference type="GO" id="GO:0045116">
    <property type="term" value="P:protein neddylation"/>
    <property type="evidence" value="ECO:0007669"/>
    <property type="project" value="EnsemblFungi"/>
</dbReference>
<dbReference type="EMBL" id="HG793127">
    <property type="protein sequence ID" value="CDK26917.1"/>
    <property type="molecule type" value="Genomic_DNA"/>
</dbReference>
<dbReference type="HOGENOM" id="CLU_030988_6_0_1"/>
<dbReference type="GO" id="GO:0061654">
    <property type="term" value="F:NEDD8 conjugating enzyme activity"/>
    <property type="evidence" value="ECO:0007669"/>
    <property type="project" value="UniProtKB-EC"/>
</dbReference>
<keyword evidence="5 13" id="KW-0067">ATP-binding</keyword>
<comment type="pathway">
    <text evidence="1">Protein modification; protein neddylation.</text>
</comment>
<dbReference type="Pfam" id="PF00179">
    <property type="entry name" value="UQ_con"/>
    <property type="match status" value="1"/>
</dbReference>
<dbReference type="PROSITE" id="PS00183">
    <property type="entry name" value="UBC_1"/>
    <property type="match status" value="1"/>
</dbReference>
<evidence type="ECO:0000256" key="7">
    <source>
        <dbReference type="ARBA" id="ARBA00044047"/>
    </source>
</evidence>
<comment type="catalytic activity">
    <reaction evidence="6">
        <text>[E1 NEDD8-activating enzyme]-S-[NEDD8 protein]-yl-L-cysteine + [E2 NEDD8-conjugating enzyme]-L-cysteine = [E1 NEDD8-activating enzyme]-L-cysteine + [E2 NEDD8-conjugating enzyme]-S-[NEDD8-protein]-yl-L-cysteine.</text>
        <dbReference type="EC" id="2.3.2.34"/>
    </reaction>
</comment>
<dbReference type="AlphaFoldDB" id="W6MP92"/>
<evidence type="ECO:0000256" key="4">
    <source>
        <dbReference type="ARBA" id="ARBA00022786"/>
    </source>
</evidence>
<dbReference type="SUPFAM" id="SSF54495">
    <property type="entry name" value="UBC-like"/>
    <property type="match status" value="1"/>
</dbReference>
<dbReference type="InterPro" id="IPR016135">
    <property type="entry name" value="UBQ-conjugating_enzyme/RWD"/>
</dbReference>
<dbReference type="InterPro" id="IPR050113">
    <property type="entry name" value="Ub_conjugating_enzyme"/>
</dbReference>